<evidence type="ECO:0000256" key="5">
    <source>
        <dbReference type="ARBA" id="ARBA00016406"/>
    </source>
</evidence>
<evidence type="ECO:0000256" key="14">
    <source>
        <dbReference type="ARBA" id="ARBA00032738"/>
    </source>
</evidence>
<gene>
    <name evidence="17" type="ORF">HEK616_80310</name>
</gene>
<keyword evidence="10" id="KW-0503">Monooxygenase</keyword>
<protein>
    <recommendedName>
        <fullName evidence="5">L-lysine N6-monooxygenase MbtG</fullName>
        <ecNumber evidence="4">1.14.13.59</ecNumber>
    </recommendedName>
    <alternativeName>
        <fullName evidence="14">Lysine 6-N-hydroxylase</fullName>
    </alternativeName>
    <alternativeName>
        <fullName evidence="13">Lysine N6-hydroxylase</fullName>
    </alternativeName>
    <alternativeName>
        <fullName evidence="11">Lysine-N-oxygenase</fullName>
    </alternativeName>
    <alternativeName>
        <fullName evidence="12">Mycobactin synthase protein G</fullName>
    </alternativeName>
</protein>
<dbReference type="PANTHER" id="PTHR42802:SF1">
    <property type="entry name" value="L-ORNITHINE N(5)-MONOOXYGENASE"/>
    <property type="match status" value="1"/>
</dbReference>
<keyword evidence="7" id="KW-0274">FAD</keyword>
<keyword evidence="6" id="KW-0285">Flavoprotein</keyword>
<evidence type="ECO:0000256" key="4">
    <source>
        <dbReference type="ARBA" id="ARBA00013076"/>
    </source>
</evidence>
<evidence type="ECO:0000256" key="3">
    <source>
        <dbReference type="ARBA" id="ARBA00007588"/>
    </source>
</evidence>
<evidence type="ECO:0000256" key="8">
    <source>
        <dbReference type="ARBA" id="ARBA00022857"/>
    </source>
</evidence>
<keyword evidence="9" id="KW-0560">Oxidoreductase</keyword>
<dbReference type="RefSeq" id="WP_261958064.1">
    <property type="nucleotide sequence ID" value="NZ_AP026074.1"/>
</dbReference>
<evidence type="ECO:0000256" key="15">
    <source>
        <dbReference type="ARBA" id="ARBA00048407"/>
    </source>
</evidence>
<evidence type="ECO:0000256" key="1">
    <source>
        <dbReference type="ARBA" id="ARBA00001974"/>
    </source>
</evidence>
<evidence type="ECO:0000256" key="11">
    <source>
        <dbReference type="ARBA" id="ARBA00029939"/>
    </source>
</evidence>
<keyword evidence="8" id="KW-0521">NADP</keyword>
<evidence type="ECO:0000256" key="7">
    <source>
        <dbReference type="ARBA" id="ARBA00022827"/>
    </source>
</evidence>
<proteinExistence type="inferred from homology"/>
<keyword evidence="18" id="KW-1185">Reference proteome</keyword>
<dbReference type="InterPro" id="IPR036188">
    <property type="entry name" value="FAD/NAD-bd_sf"/>
</dbReference>
<dbReference type="InterPro" id="IPR025700">
    <property type="entry name" value="Lys/Orn_oxygenase"/>
</dbReference>
<keyword evidence="17" id="KW-0614">Plasmid</keyword>
<evidence type="ECO:0000256" key="9">
    <source>
        <dbReference type="ARBA" id="ARBA00023002"/>
    </source>
</evidence>
<dbReference type="Proteomes" id="UP001059597">
    <property type="component" value="Plasmid SNP1"/>
</dbReference>
<comment type="catalytic activity">
    <reaction evidence="15">
        <text>L-lysine + NADPH + O2 = N(6)-hydroxy-L-lysine + NADP(+) + H2O</text>
        <dbReference type="Rhea" id="RHEA:23228"/>
        <dbReference type="ChEBI" id="CHEBI:15377"/>
        <dbReference type="ChEBI" id="CHEBI:15379"/>
        <dbReference type="ChEBI" id="CHEBI:32551"/>
        <dbReference type="ChEBI" id="CHEBI:57783"/>
        <dbReference type="ChEBI" id="CHEBI:57820"/>
        <dbReference type="ChEBI" id="CHEBI:58349"/>
        <dbReference type="EC" id="1.14.13.59"/>
    </reaction>
</comment>
<dbReference type="Pfam" id="PF13434">
    <property type="entry name" value="Lys_Orn_oxgnase"/>
    <property type="match status" value="1"/>
</dbReference>
<evidence type="ECO:0000256" key="2">
    <source>
        <dbReference type="ARBA" id="ARBA00004924"/>
    </source>
</evidence>
<evidence type="ECO:0000256" key="10">
    <source>
        <dbReference type="ARBA" id="ARBA00023033"/>
    </source>
</evidence>
<evidence type="ECO:0000256" key="16">
    <source>
        <dbReference type="SAM" id="MobiDB-lite"/>
    </source>
</evidence>
<evidence type="ECO:0000256" key="12">
    <source>
        <dbReference type="ARBA" id="ARBA00031158"/>
    </source>
</evidence>
<accession>A0ABM8A733</accession>
<dbReference type="EC" id="1.14.13.59" evidence="4"/>
<dbReference type="PANTHER" id="PTHR42802">
    <property type="entry name" value="MONOOXYGENASE"/>
    <property type="match status" value="1"/>
</dbReference>
<dbReference type="Gene3D" id="3.50.50.60">
    <property type="entry name" value="FAD/NAD(P)-binding domain"/>
    <property type="match status" value="1"/>
</dbReference>
<name>A0ABM8A733_STRNI</name>
<reference evidence="17" key="1">
    <citation type="submission" date="2022-06" db="EMBL/GenBank/DDBJ databases">
        <title>Complete genome sequence of Streptomyces nigrescens HEK616.</title>
        <authorList>
            <person name="Asamizu S."/>
            <person name="Onaka H."/>
        </authorList>
    </citation>
    <scope>NUCLEOTIDE SEQUENCE</scope>
    <source>
        <strain evidence="17">HEK616</strain>
        <plasmid evidence="17">SNP1</plasmid>
    </source>
</reference>
<geneLocation type="plasmid" evidence="17 18">
    <name>SNP1</name>
</geneLocation>
<dbReference type="EMBL" id="AP026074">
    <property type="protein sequence ID" value="BDM74544.1"/>
    <property type="molecule type" value="Genomic_DNA"/>
</dbReference>
<evidence type="ECO:0000256" key="13">
    <source>
        <dbReference type="ARBA" id="ARBA00032493"/>
    </source>
</evidence>
<comment type="cofactor">
    <cofactor evidence="1">
        <name>FAD</name>
        <dbReference type="ChEBI" id="CHEBI:57692"/>
    </cofactor>
</comment>
<evidence type="ECO:0000256" key="6">
    <source>
        <dbReference type="ARBA" id="ARBA00022630"/>
    </source>
</evidence>
<dbReference type="SUPFAM" id="SSF51905">
    <property type="entry name" value="FAD/NAD(P)-binding domain"/>
    <property type="match status" value="2"/>
</dbReference>
<comment type="pathway">
    <text evidence="2">Siderophore biosynthesis.</text>
</comment>
<comment type="similarity">
    <text evidence="3">Belongs to the lysine N(6)-hydroxylase/L-ornithine N(5)-oxygenase family.</text>
</comment>
<evidence type="ECO:0000313" key="18">
    <source>
        <dbReference type="Proteomes" id="UP001059597"/>
    </source>
</evidence>
<feature type="region of interest" description="Disordered" evidence="16">
    <location>
        <begin position="432"/>
        <end position="456"/>
    </location>
</feature>
<sequence>MTVTSLRRYPHHRLLGVGFGPSHLSLAAVCDSTRAPSVRARLHCLEVRPAFSWHPDMLLDGTRMQIAFLKDLVSPQDPTSPFSFTNYLVSKGRLEQFLNLGTLHPTRREYADYFGWAADRLAHHVSYGYLVERIRPVTATDGSVTHLEVDYRDITGDKHTVTADHVSLAPGGRPVVPTGVERDALDSGVVFHSSTFLPSIDRFHQRGRDLPHRFLVVGAGQSAAEVFRYLAREFPYADVTLAHRGFALTPANSSPLANEIFDPASVDLFHAADATRRHTILAELRTTNYAAVDDEDIHAIAELLYDQRVRGEERLRLCRFTELAACRADGPTALVTLRAPAGGQALTSRFDAVVLATGYDFREAGDLLTGLEPLLLRAPDGTLRIRRDYSVETTAECRPSIFLHGAAEHSHGLSSTLLSVLAHRAARILDSVFGPRPEPGGGRQLPLSDALEGADA</sequence>
<evidence type="ECO:0000313" key="17">
    <source>
        <dbReference type="EMBL" id="BDM74544.1"/>
    </source>
</evidence>
<organism evidence="17 18">
    <name type="scientific">Streptomyces nigrescens</name>
    <dbReference type="NCBI Taxonomy" id="1920"/>
    <lineage>
        <taxon>Bacteria</taxon>
        <taxon>Bacillati</taxon>
        <taxon>Actinomycetota</taxon>
        <taxon>Actinomycetes</taxon>
        <taxon>Kitasatosporales</taxon>
        <taxon>Streptomycetaceae</taxon>
        <taxon>Streptomyces</taxon>
    </lineage>
</organism>